<accession>A0AAU9WVD6</accession>
<evidence type="ECO:0000256" key="7">
    <source>
        <dbReference type="ARBA" id="ARBA00023170"/>
    </source>
</evidence>
<dbReference type="GO" id="GO:0004930">
    <property type="term" value="F:G protein-coupled receptor activity"/>
    <property type="evidence" value="ECO:0007669"/>
    <property type="project" value="UniProtKB-KW"/>
</dbReference>
<feature type="transmembrane region" description="Helical" evidence="10">
    <location>
        <begin position="297"/>
        <end position="317"/>
    </location>
</feature>
<protein>
    <recommendedName>
        <fullName evidence="11">G-protein coupled receptors family 1 profile domain-containing protein</fullName>
    </recommendedName>
</protein>
<evidence type="ECO:0000256" key="5">
    <source>
        <dbReference type="ARBA" id="ARBA00023040"/>
    </source>
</evidence>
<evidence type="ECO:0000256" key="10">
    <source>
        <dbReference type="SAM" id="Phobius"/>
    </source>
</evidence>
<evidence type="ECO:0000256" key="4">
    <source>
        <dbReference type="ARBA" id="ARBA00022989"/>
    </source>
</evidence>
<keyword evidence="3 10" id="KW-0812">Transmembrane</keyword>
<dbReference type="PROSITE" id="PS50262">
    <property type="entry name" value="G_PROTEIN_RECEP_F1_2"/>
    <property type="match status" value="1"/>
</dbReference>
<keyword evidence="5" id="KW-0297">G-protein coupled receptor</keyword>
<dbReference type="AlphaFoldDB" id="A0AAU9WVD6"/>
<evidence type="ECO:0000259" key="11">
    <source>
        <dbReference type="PROSITE" id="PS50262"/>
    </source>
</evidence>
<feature type="transmembrane region" description="Helical" evidence="10">
    <location>
        <begin position="252"/>
        <end position="277"/>
    </location>
</feature>
<keyword evidence="6 10" id="KW-0472">Membrane</keyword>
<evidence type="ECO:0000256" key="3">
    <source>
        <dbReference type="ARBA" id="ARBA00022692"/>
    </source>
</evidence>
<dbReference type="EMBL" id="CALNXJ010000022">
    <property type="protein sequence ID" value="CAH3126868.1"/>
    <property type="molecule type" value="Genomic_DNA"/>
</dbReference>
<organism evidence="12 13">
    <name type="scientific">Pocillopora meandrina</name>
    <dbReference type="NCBI Taxonomy" id="46732"/>
    <lineage>
        <taxon>Eukaryota</taxon>
        <taxon>Metazoa</taxon>
        <taxon>Cnidaria</taxon>
        <taxon>Anthozoa</taxon>
        <taxon>Hexacorallia</taxon>
        <taxon>Scleractinia</taxon>
        <taxon>Astrocoeniina</taxon>
        <taxon>Pocilloporidae</taxon>
        <taxon>Pocillopora</taxon>
    </lineage>
</organism>
<comment type="caution">
    <text evidence="12">The sequence shown here is derived from an EMBL/GenBank/DDBJ whole genome shotgun (WGS) entry which is preliminary data.</text>
</comment>
<feature type="transmembrane region" description="Helical" evidence="10">
    <location>
        <begin position="102"/>
        <end position="131"/>
    </location>
</feature>
<keyword evidence="9" id="KW-0807">Transducer</keyword>
<evidence type="ECO:0000256" key="2">
    <source>
        <dbReference type="ARBA" id="ARBA00022475"/>
    </source>
</evidence>
<evidence type="ECO:0000256" key="9">
    <source>
        <dbReference type="ARBA" id="ARBA00023224"/>
    </source>
</evidence>
<reference evidence="12 13" key="1">
    <citation type="submission" date="2022-05" db="EMBL/GenBank/DDBJ databases">
        <authorList>
            <consortium name="Genoscope - CEA"/>
            <person name="William W."/>
        </authorList>
    </citation>
    <scope>NUCLEOTIDE SEQUENCE [LARGE SCALE GENOMIC DNA]</scope>
</reference>
<dbReference type="Proteomes" id="UP001159428">
    <property type="component" value="Unassembled WGS sequence"/>
</dbReference>
<gene>
    <name evidence="12" type="ORF">PMEA_00012771</name>
</gene>
<dbReference type="PANTHER" id="PTHR24246">
    <property type="entry name" value="OLFACTORY RECEPTOR AND ADENOSINE RECEPTOR"/>
    <property type="match status" value="1"/>
</dbReference>
<dbReference type="Gene3D" id="1.20.1070.10">
    <property type="entry name" value="Rhodopsin 7-helix transmembrane proteins"/>
    <property type="match status" value="1"/>
</dbReference>
<keyword evidence="7" id="KW-0675">Receptor</keyword>
<comment type="subcellular location">
    <subcellularLocation>
        <location evidence="1">Cell membrane</location>
        <topology evidence="1">Multi-pass membrane protein</topology>
    </subcellularLocation>
</comment>
<dbReference type="InterPro" id="IPR017452">
    <property type="entry name" value="GPCR_Rhodpsn_7TM"/>
</dbReference>
<keyword evidence="2" id="KW-1003">Cell membrane</keyword>
<proteinExistence type="predicted"/>
<feature type="transmembrane region" description="Helical" evidence="10">
    <location>
        <begin position="151"/>
        <end position="172"/>
    </location>
</feature>
<dbReference type="InterPro" id="IPR000276">
    <property type="entry name" value="GPCR_Rhodpsn"/>
</dbReference>
<sequence>MSEQSSNLSTNWSSSSIQNGAYSRIELASACTLAFLSPITVATNILLITTIIKDPLNYFKKPTSYFVLGLSIADLLCGLLVEPFFALYFFVRYFTTGDKFQVISHTLFVISSIISTASLNASFVMVLMLSFVQFIAIEYPYKYKIWIRKRFVLSSVMATWLYFTVFSLLPVLGMDQILFFKLNLTLHSTVISVILAVLQILIYRAFKGHLQVHKITRTTSLLFHLHSNTASPQKTSGKRLLQTRSRNYDRNFVLMTFYLAAILLFSAFPHIGVFYVFLYKQYRNQKEEVVLNISLRITDLFLFVKAATDAFIFAWRLPSYRKSIRFLLARKHDPQIETSV</sequence>
<dbReference type="PRINTS" id="PR00237">
    <property type="entry name" value="GPCRRHODOPSN"/>
</dbReference>
<keyword evidence="13" id="KW-1185">Reference proteome</keyword>
<keyword evidence="4 10" id="KW-1133">Transmembrane helix</keyword>
<name>A0AAU9WVD6_9CNID</name>
<evidence type="ECO:0000256" key="8">
    <source>
        <dbReference type="ARBA" id="ARBA00023180"/>
    </source>
</evidence>
<feature type="transmembrane region" description="Helical" evidence="10">
    <location>
        <begin position="64"/>
        <end position="90"/>
    </location>
</feature>
<dbReference type="GO" id="GO:0005886">
    <property type="term" value="C:plasma membrane"/>
    <property type="evidence" value="ECO:0007669"/>
    <property type="project" value="UniProtKB-SubCell"/>
</dbReference>
<feature type="transmembrane region" description="Helical" evidence="10">
    <location>
        <begin position="27"/>
        <end position="52"/>
    </location>
</feature>
<feature type="domain" description="G-protein coupled receptors family 1 profile" evidence="11">
    <location>
        <begin position="43"/>
        <end position="313"/>
    </location>
</feature>
<dbReference type="PANTHER" id="PTHR24246:SF27">
    <property type="entry name" value="ADENOSINE RECEPTOR, ISOFORM A"/>
    <property type="match status" value="1"/>
</dbReference>
<dbReference type="SUPFAM" id="SSF81321">
    <property type="entry name" value="Family A G protein-coupled receptor-like"/>
    <property type="match status" value="1"/>
</dbReference>
<evidence type="ECO:0000256" key="6">
    <source>
        <dbReference type="ARBA" id="ARBA00023136"/>
    </source>
</evidence>
<evidence type="ECO:0000256" key="1">
    <source>
        <dbReference type="ARBA" id="ARBA00004651"/>
    </source>
</evidence>
<dbReference type="Pfam" id="PF00001">
    <property type="entry name" value="7tm_1"/>
    <property type="match status" value="1"/>
</dbReference>
<keyword evidence="8" id="KW-0325">Glycoprotein</keyword>
<evidence type="ECO:0000313" key="12">
    <source>
        <dbReference type="EMBL" id="CAH3126868.1"/>
    </source>
</evidence>
<feature type="transmembrane region" description="Helical" evidence="10">
    <location>
        <begin position="184"/>
        <end position="206"/>
    </location>
</feature>
<evidence type="ECO:0000313" key="13">
    <source>
        <dbReference type="Proteomes" id="UP001159428"/>
    </source>
</evidence>